<gene>
    <name evidence="2" type="ORF">JI741_04405</name>
</gene>
<dbReference type="InterPro" id="IPR018490">
    <property type="entry name" value="cNMP-bd_dom_sf"/>
</dbReference>
<keyword evidence="3" id="KW-1185">Reference proteome</keyword>
<dbReference type="Proteomes" id="UP000613030">
    <property type="component" value="Unassembled WGS sequence"/>
</dbReference>
<evidence type="ECO:0000259" key="1">
    <source>
        <dbReference type="PROSITE" id="PS50042"/>
    </source>
</evidence>
<sequence>MKNILLTYLQRFGSLSEEDQEIILEAFRQETVREGDYLFEGGHVCKEMFFVCRGVLKIVMVREQGERVVHYFLKQNQFCTILQSFKQGVVAEEHIQAACDGDVLRITKAELQKLYEKIPYLEGRIEHIIQQGLLDKVKLRNLYLGHPSLERYALFMEHQADIARQVSLADVAAYLGVTQQSLSRIRRNFK</sequence>
<dbReference type="Pfam" id="PF00027">
    <property type="entry name" value="cNMP_binding"/>
    <property type="match status" value="1"/>
</dbReference>
<protein>
    <submittedName>
        <fullName evidence="2">Cyclic nucleotide-binding domain-containing protein</fullName>
    </submittedName>
</protein>
<proteinExistence type="predicted"/>
<evidence type="ECO:0000313" key="2">
    <source>
        <dbReference type="EMBL" id="MBL0740444.1"/>
    </source>
</evidence>
<comment type="caution">
    <text evidence="2">The sequence shown here is derived from an EMBL/GenBank/DDBJ whole genome shotgun (WGS) entry which is preliminary data.</text>
</comment>
<dbReference type="InterPro" id="IPR014710">
    <property type="entry name" value="RmlC-like_jellyroll"/>
</dbReference>
<reference evidence="2 3" key="1">
    <citation type="submission" date="2021-01" db="EMBL/GenBank/DDBJ databases">
        <title>Chryseolinea sp. Jin1 Genome sequencing and assembly.</title>
        <authorList>
            <person name="Kim I."/>
        </authorList>
    </citation>
    <scope>NUCLEOTIDE SEQUENCE [LARGE SCALE GENOMIC DNA]</scope>
    <source>
        <strain evidence="2 3">Jin1</strain>
    </source>
</reference>
<evidence type="ECO:0000313" key="3">
    <source>
        <dbReference type="Proteomes" id="UP000613030"/>
    </source>
</evidence>
<dbReference type="SUPFAM" id="SSF51206">
    <property type="entry name" value="cAMP-binding domain-like"/>
    <property type="match status" value="1"/>
</dbReference>
<dbReference type="RefSeq" id="WP_202007748.1">
    <property type="nucleotide sequence ID" value="NZ_JAERRB010000001.1"/>
</dbReference>
<organism evidence="2 3">
    <name type="scientific">Chryseolinea lacunae</name>
    <dbReference type="NCBI Taxonomy" id="2801331"/>
    <lineage>
        <taxon>Bacteria</taxon>
        <taxon>Pseudomonadati</taxon>
        <taxon>Bacteroidota</taxon>
        <taxon>Cytophagia</taxon>
        <taxon>Cytophagales</taxon>
        <taxon>Fulvivirgaceae</taxon>
        <taxon>Chryseolinea</taxon>
    </lineage>
</organism>
<accession>A0ABS1KLU8</accession>
<dbReference type="Gene3D" id="2.60.120.10">
    <property type="entry name" value="Jelly Rolls"/>
    <property type="match status" value="1"/>
</dbReference>
<name>A0ABS1KLU8_9BACT</name>
<dbReference type="InterPro" id="IPR000595">
    <property type="entry name" value="cNMP-bd_dom"/>
</dbReference>
<dbReference type="PROSITE" id="PS50042">
    <property type="entry name" value="CNMP_BINDING_3"/>
    <property type="match status" value="1"/>
</dbReference>
<dbReference type="CDD" id="cd00038">
    <property type="entry name" value="CAP_ED"/>
    <property type="match status" value="1"/>
</dbReference>
<dbReference type="EMBL" id="JAERRB010000001">
    <property type="protein sequence ID" value="MBL0740444.1"/>
    <property type="molecule type" value="Genomic_DNA"/>
</dbReference>
<feature type="domain" description="Cyclic nucleotide-binding" evidence="1">
    <location>
        <begin position="11"/>
        <end position="78"/>
    </location>
</feature>